<evidence type="ECO:0000313" key="8">
    <source>
        <dbReference type="Proteomes" id="UP001175271"/>
    </source>
</evidence>
<feature type="transmembrane region" description="Helical" evidence="5">
    <location>
        <begin position="12"/>
        <end position="29"/>
    </location>
</feature>
<evidence type="ECO:0000256" key="3">
    <source>
        <dbReference type="ARBA" id="ARBA00022989"/>
    </source>
</evidence>
<feature type="transmembrane region" description="Helical" evidence="5">
    <location>
        <begin position="317"/>
        <end position="340"/>
    </location>
</feature>
<dbReference type="GO" id="GO:0016020">
    <property type="term" value="C:membrane"/>
    <property type="evidence" value="ECO:0007669"/>
    <property type="project" value="UniProtKB-SubCell"/>
</dbReference>
<dbReference type="SUPFAM" id="SSF81321">
    <property type="entry name" value="Family A G protein-coupled receptor-like"/>
    <property type="match status" value="1"/>
</dbReference>
<feature type="transmembrane region" description="Helical" evidence="5">
    <location>
        <begin position="87"/>
        <end position="109"/>
    </location>
</feature>
<feature type="transmembrane region" description="Helical" evidence="5">
    <location>
        <begin position="230"/>
        <end position="252"/>
    </location>
</feature>
<keyword evidence="4 5" id="KW-0472">Membrane</keyword>
<sequence>MNYFINGPLTAVLVATGTVLNTVTVCILVRRRFSRQASNYSEREVIDRHKVTACSYQSIPSQVTVTHKTSTRAAPQQQTCSSPRPRIYTYVLWLSCSDTTLLLSAFLMYCVPTLLHGSFGYYAYLFPIYYVMSNAALIASVWLMIALMVDRYRALCSPLTVALSFQKSLPVAYVHRVLAIVSFSAVMFSLPRFFELTLDREAQSGEVFVRQTSLVDNMVYMVGYRIAGGIIFYSLFPYVVLFALSARIWCVVHQSAREQQKMHVRTLSSSKGRTDSEMILLMVMAKFLISRLMPTALDLAEHISGADTFLHSPTATMFVDISNLIVVFSSTTNFFFFLLFSNSFRRIVPSTLDEAALPMVSPRDSKCFVAGKGDSGYSRPACCVSDRISDMKIHDRRTSDDFWCQEKAQKETKPRRKIRK</sequence>
<comment type="subcellular location">
    <subcellularLocation>
        <location evidence="1">Membrane</location>
    </subcellularLocation>
</comment>
<dbReference type="Proteomes" id="UP001175271">
    <property type="component" value="Unassembled WGS sequence"/>
</dbReference>
<dbReference type="GO" id="GO:0004930">
    <property type="term" value="F:G protein-coupled receptor activity"/>
    <property type="evidence" value="ECO:0007669"/>
    <property type="project" value="InterPro"/>
</dbReference>
<keyword evidence="3 5" id="KW-1133">Transmembrane helix</keyword>
<keyword evidence="8" id="KW-1185">Reference proteome</keyword>
<evidence type="ECO:0000259" key="6">
    <source>
        <dbReference type="PROSITE" id="PS50262"/>
    </source>
</evidence>
<evidence type="ECO:0000256" key="5">
    <source>
        <dbReference type="SAM" id="Phobius"/>
    </source>
</evidence>
<keyword evidence="2 5" id="KW-0812">Transmembrane</keyword>
<evidence type="ECO:0000256" key="2">
    <source>
        <dbReference type="ARBA" id="ARBA00022692"/>
    </source>
</evidence>
<feature type="transmembrane region" description="Helical" evidence="5">
    <location>
        <begin position="170"/>
        <end position="190"/>
    </location>
</feature>
<comment type="caution">
    <text evidence="7">The sequence shown here is derived from an EMBL/GenBank/DDBJ whole genome shotgun (WGS) entry which is preliminary data.</text>
</comment>
<feature type="transmembrane region" description="Helical" evidence="5">
    <location>
        <begin position="278"/>
        <end position="297"/>
    </location>
</feature>
<proteinExistence type="predicted"/>
<evidence type="ECO:0000256" key="4">
    <source>
        <dbReference type="ARBA" id="ARBA00023136"/>
    </source>
</evidence>
<dbReference type="InterPro" id="IPR017452">
    <property type="entry name" value="GPCR_Rhodpsn_7TM"/>
</dbReference>
<protein>
    <recommendedName>
        <fullName evidence="6">G-protein coupled receptors family 1 profile domain-containing protein</fullName>
    </recommendedName>
</protein>
<name>A0AA39H3Z9_9BILA</name>
<dbReference type="Gene3D" id="1.20.1070.10">
    <property type="entry name" value="Rhodopsin 7-helix transmembrane proteins"/>
    <property type="match status" value="1"/>
</dbReference>
<dbReference type="PROSITE" id="PS50262">
    <property type="entry name" value="G_PROTEIN_RECEP_F1_2"/>
    <property type="match status" value="1"/>
</dbReference>
<organism evidence="7 8">
    <name type="scientific">Steinernema hermaphroditum</name>
    <dbReference type="NCBI Taxonomy" id="289476"/>
    <lineage>
        <taxon>Eukaryota</taxon>
        <taxon>Metazoa</taxon>
        <taxon>Ecdysozoa</taxon>
        <taxon>Nematoda</taxon>
        <taxon>Chromadorea</taxon>
        <taxon>Rhabditida</taxon>
        <taxon>Tylenchina</taxon>
        <taxon>Panagrolaimomorpha</taxon>
        <taxon>Strongyloidoidea</taxon>
        <taxon>Steinernematidae</taxon>
        <taxon>Steinernema</taxon>
    </lineage>
</organism>
<dbReference type="AlphaFoldDB" id="A0AA39H3Z9"/>
<dbReference type="Pfam" id="PF00001">
    <property type="entry name" value="7tm_1"/>
    <property type="match status" value="1"/>
</dbReference>
<accession>A0AA39H3Z9</accession>
<feature type="domain" description="G-protein coupled receptors family 1 profile" evidence="6">
    <location>
        <begin position="57"/>
        <end position="337"/>
    </location>
</feature>
<gene>
    <name evidence="7" type="ORF">QR680_002771</name>
</gene>
<dbReference type="InterPro" id="IPR000276">
    <property type="entry name" value="GPCR_Rhodpsn"/>
</dbReference>
<dbReference type="InterPro" id="IPR052954">
    <property type="entry name" value="GPCR-Ligand_Int"/>
</dbReference>
<dbReference type="EMBL" id="JAUCMV010000005">
    <property type="protein sequence ID" value="KAK0398830.1"/>
    <property type="molecule type" value="Genomic_DNA"/>
</dbReference>
<feature type="transmembrane region" description="Helical" evidence="5">
    <location>
        <begin position="121"/>
        <end position="149"/>
    </location>
</feature>
<dbReference type="PANTHER" id="PTHR46641:SF14">
    <property type="entry name" value="G-PROTEIN COUPLED RECEPTORS FAMILY 1 PROFILE DOMAIN-CONTAINING PROTEIN"/>
    <property type="match status" value="1"/>
</dbReference>
<evidence type="ECO:0000313" key="7">
    <source>
        <dbReference type="EMBL" id="KAK0398830.1"/>
    </source>
</evidence>
<reference evidence="7" key="1">
    <citation type="submission" date="2023-06" db="EMBL/GenBank/DDBJ databases">
        <title>Genomic analysis of the entomopathogenic nematode Steinernema hermaphroditum.</title>
        <authorList>
            <person name="Schwarz E.M."/>
            <person name="Heppert J.K."/>
            <person name="Baniya A."/>
            <person name="Schwartz H.T."/>
            <person name="Tan C.-H."/>
            <person name="Antoshechkin I."/>
            <person name="Sternberg P.W."/>
            <person name="Goodrich-Blair H."/>
            <person name="Dillman A.R."/>
        </authorList>
    </citation>
    <scope>NUCLEOTIDE SEQUENCE</scope>
    <source>
        <strain evidence="7">PS9179</strain>
        <tissue evidence="7">Whole animal</tissue>
    </source>
</reference>
<evidence type="ECO:0000256" key="1">
    <source>
        <dbReference type="ARBA" id="ARBA00004370"/>
    </source>
</evidence>
<dbReference type="PANTHER" id="PTHR46641">
    <property type="entry name" value="FMRFAMIDE RECEPTOR-RELATED"/>
    <property type="match status" value="1"/>
</dbReference>